<comment type="similarity">
    <text evidence="2">Belongs to the bacterial solute-binding protein ModA family.</text>
</comment>
<dbReference type="PIRSF" id="PIRSF004846">
    <property type="entry name" value="ModA"/>
    <property type="match status" value="1"/>
</dbReference>
<dbReference type="PANTHER" id="PTHR30632:SF0">
    <property type="entry name" value="SULFATE-BINDING PROTEIN"/>
    <property type="match status" value="1"/>
</dbReference>
<keyword evidence="17" id="KW-1185">Reference proteome</keyword>
<evidence type="ECO:0000256" key="11">
    <source>
        <dbReference type="ARBA" id="ARBA00062515"/>
    </source>
</evidence>
<evidence type="ECO:0000256" key="13">
    <source>
        <dbReference type="ARBA" id="ARBA00078141"/>
    </source>
</evidence>
<evidence type="ECO:0000256" key="8">
    <source>
        <dbReference type="ARBA" id="ARBA00023136"/>
    </source>
</evidence>
<dbReference type="Proteomes" id="UP000560069">
    <property type="component" value="Unassembled WGS sequence"/>
</dbReference>
<comment type="caution">
    <text evidence="16">The sequence shown here is derived from an EMBL/GenBank/DDBJ whole genome shotgun (WGS) entry which is preliminary data.</text>
</comment>
<dbReference type="GO" id="GO:0015689">
    <property type="term" value="P:molybdate ion transport"/>
    <property type="evidence" value="ECO:0007669"/>
    <property type="project" value="InterPro"/>
</dbReference>
<keyword evidence="3" id="KW-0813">Transport</keyword>
<feature type="binding site" evidence="14">
    <location>
        <position position="78"/>
    </location>
    <ligand>
        <name>molybdate</name>
        <dbReference type="ChEBI" id="CHEBI:36264"/>
    </ligand>
</feature>
<evidence type="ECO:0000256" key="3">
    <source>
        <dbReference type="ARBA" id="ARBA00022448"/>
    </source>
</evidence>
<protein>
    <recommendedName>
        <fullName evidence="12">Molybdate-binding protein ModA</fullName>
    </recommendedName>
    <alternativeName>
        <fullName evidence="13">Molybdate/tungstate-binding protein ModA</fullName>
    </alternativeName>
</protein>
<keyword evidence="9" id="KW-0826">Tungsten</keyword>
<dbReference type="EMBL" id="JACCFQ010000001">
    <property type="protein sequence ID" value="NYJ16257.1"/>
    <property type="molecule type" value="Genomic_DNA"/>
</dbReference>
<evidence type="ECO:0000256" key="4">
    <source>
        <dbReference type="ARBA" id="ARBA00022475"/>
    </source>
</evidence>
<comment type="subunit">
    <text evidence="11">The complex is composed of two ATP-binding proteins (ModC), two transmembrane proteins (ModB) and a solute-binding protein (ModA).</text>
</comment>
<feature type="chain" id="PRO_5038831489" description="Molybdate-binding protein ModA" evidence="15">
    <location>
        <begin position="34"/>
        <end position="262"/>
    </location>
</feature>
<proteinExistence type="inferred from homology"/>
<dbReference type="PROSITE" id="PS51257">
    <property type="entry name" value="PROKAR_LIPOPROTEIN"/>
    <property type="match status" value="1"/>
</dbReference>
<evidence type="ECO:0000256" key="14">
    <source>
        <dbReference type="PIRSR" id="PIRSR004846-1"/>
    </source>
</evidence>
<keyword evidence="5 14" id="KW-0500">Molybdenum</keyword>
<evidence type="ECO:0000256" key="2">
    <source>
        <dbReference type="ARBA" id="ARBA00009175"/>
    </source>
</evidence>
<feature type="binding site" evidence="14">
    <location>
        <position position="181"/>
    </location>
    <ligand>
        <name>molybdate</name>
        <dbReference type="ChEBI" id="CHEBI:36264"/>
    </ligand>
</feature>
<sequence length="262" mass="26901">MHRTPMYRAPMRRTLMGRTLGAAAMLPVLLLSACSSDGPGPGPIQVFAAASLTETFTEIGERFHQETGVEVAFNFAGSSDLAAQLDQGAPADVFAAADEDTMDQIVDAGLTGSTPVSFASNTLTLVTPPGNPAGVTGLADLTGDDVVTVVCAPQVPCGAATQRLAAVAGVELSPASEESAVTDVLGKVRAGEADAGIVYITDAAVAAEDVEQIDLPESEEVVNHYPIATLESSANPAAQEFVAFVEGEQGREVLREAGFGRP</sequence>
<feature type="signal peptide" evidence="15">
    <location>
        <begin position="1"/>
        <end position="33"/>
    </location>
</feature>
<evidence type="ECO:0000256" key="12">
    <source>
        <dbReference type="ARBA" id="ARBA00073171"/>
    </source>
</evidence>
<evidence type="ECO:0000256" key="9">
    <source>
        <dbReference type="ARBA" id="ARBA00023245"/>
    </source>
</evidence>
<reference evidence="16 17" key="1">
    <citation type="submission" date="2020-07" db="EMBL/GenBank/DDBJ databases">
        <title>Sequencing the genomes of 1000 actinobacteria strains.</title>
        <authorList>
            <person name="Klenk H.-P."/>
        </authorList>
    </citation>
    <scope>NUCLEOTIDE SEQUENCE [LARGE SCALE GENOMIC DNA]</scope>
    <source>
        <strain evidence="16 17">DSM 15664</strain>
    </source>
</reference>
<dbReference type="RefSeq" id="WP_246310309.1">
    <property type="nucleotide sequence ID" value="NZ_BAAALK010000006.1"/>
</dbReference>
<evidence type="ECO:0000256" key="6">
    <source>
        <dbReference type="ARBA" id="ARBA00022723"/>
    </source>
</evidence>
<gene>
    <name evidence="16" type="ORF">HNR11_000791</name>
</gene>
<dbReference type="FunFam" id="3.40.190.10:FF:000030">
    <property type="entry name" value="Molybdate ABC transporter substrate-binding protein"/>
    <property type="match status" value="1"/>
</dbReference>
<comment type="function">
    <text evidence="10">Involved in the transport of molybdenum into the cell. Part of the binding-protein-dependent transport system ModABCD.</text>
</comment>
<dbReference type="GO" id="GO:0046872">
    <property type="term" value="F:metal ion binding"/>
    <property type="evidence" value="ECO:0007669"/>
    <property type="project" value="UniProtKB-KW"/>
</dbReference>
<evidence type="ECO:0000256" key="7">
    <source>
        <dbReference type="ARBA" id="ARBA00022729"/>
    </source>
</evidence>
<dbReference type="GO" id="GO:0030973">
    <property type="term" value="F:molybdate ion binding"/>
    <property type="evidence" value="ECO:0007669"/>
    <property type="project" value="TreeGrafter"/>
</dbReference>
<keyword evidence="7 15" id="KW-0732">Signal</keyword>
<keyword evidence="4" id="KW-1003">Cell membrane</keyword>
<dbReference type="AlphaFoldDB" id="A0A7Z0E715"/>
<evidence type="ECO:0000256" key="1">
    <source>
        <dbReference type="ARBA" id="ARBA00004193"/>
    </source>
</evidence>
<dbReference type="CDD" id="cd13538">
    <property type="entry name" value="PBP2_ModA_like_1"/>
    <property type="match status" value="1"/>
</dbReference>
<comment type="subcellular location">
    <subcellularLocation>
        <location evidence="1">Cell membrane</location>
        <topology evidence="1">Lipid-anchor</topology>
    </subcellularLocation>
</comment>
<feature type="binding site" evidence="14">
    <location>
        <position position="51"/>
    </location>
    <ligand>
        <name>molybdate</name>
        <dbReference type="ChEBI" id="CHEBI:36264"/>
    </ligand>
</feature>
<name>A0A7Z0E715_9MICC</name>
<dbReference type="NCBIfam" id="TIGR01256">
    <property type="entry name" value="modA"/>
    <property type="match status" value="1"/>
</dbReference>
<dbReference type="PANTHER" id="PTHR30632">
    <property type="entry name" value="MOLYBDATE-BINDING PERIPLASMIC PROTEIN"/>
    <property type="match status" value="1"/>
</dbReference>
<keyword evidence="8" id="KW-0472">Membrane</keyword>
<accession>A0A7Z0E715</accession>
<organism evidence="16 17">
    <name type="scientific">Nesterenkonia sandarakina</name>
    <dbReference type="NCBI Taxonomy" id="272918"/>
    <lineage>
        <taxon>Bacteria</taxon>
        <taxon>Bacillati</taxon>
        <taxon>Actinomycetota</taxon>
        <taxon>Actinomycetes</taxon>
        <taxon>Micrococcales</taxon>
        <taxon>Micrococcaceae</taxon>
        <taxon>Nesterenkonia</taxon>
    </lineage>
</organism>
<dbReference type="InterPro" id="IPR005950">
    <property type="entry name" value="ModA"/>
</dbReference>
<dbReference type="GO" id="GO:0005886">
    <property type="term" value="C:plasma membrane"/>
    <property type="evidence" value="ECO:0007669"/>
    <property type="project" value="UniProtKB-SubCell"/>
</dbReference>
<feature type="binding site" evidence="14">
    <location>
        <position position="199"/>
    </location>
    <ligand>
        <name>molybdate</name>
        <dbReference type="ChEBI" id="CHEBI:36264"/>
    </ligand>
</feature>
<evidence type="ECO:0000313" key="17">
    <source>
        <dbReference type="Proteomes" id="UP000560069"/>
    </source>
</evidence>
<evidence type="ECO:0000256" key="15">
    <source>
        <dbReference type="SAM" id="SignalP"/>
    </source>
</evidence>
<dbReference type="SUPFAM" id="SSF53850">
    <property type="entry name" value="Periplasmic binding protein-like II"/>
    <property type="match status" value="1"/>
</dbReference>
<evidence type="ECO:0000256" key="10">
    <source>
        <dbReference type="ARBA" id="ARBA00056002"/>
    </source>
</evidence>
<evidence type="ECO:0000313" key="16">
    <source>
        <dbReference type="EMBL" id="NYJ16257.1"/>
    </source>
</evidence>
<evidence type="ECO:0000256" key="5">
    <source>
        <dbReference type="ARBA" id="ARBA00022505"/>
    </source>
</evidence>
<dbReference type="Gene3D" id="3.40.190.10">
    <property type="entry name" value="Periplasmic binding protein-like II"/>
    <property type="match status" value="2"/>
</dbReference>
<keyword evidence="6 14" id="KW-0479">Metal-binding</keyword>
<dbReference type="InterPro" id="IPR050682">
    <property type="entry name" value="ModA/WtpA"/>
</dbReference>
<dbReference type="Pfam" id="PF13531">
    <property type="entry name" value="SBP_bac_11"/>
    <property type="match status" value="1"/>
</dbReference>